<feature type="domain" description="PDZ" evidence="6">
    <location>
        <begin position="436"/>
        <end position="512"/>
    </location>
</feature>
<dbReference type="SMART" id="SM00325">
    <property type="entry name" value="RhoGEF"/>
    <property type="match status" value="1"/>
</dbReference>
<proteinExistence type="predicted"/>
<dbReference type="PANTHER" id="PTHR46001">
    <property type="entry name" value="TIAM (MAMMALIAN TUMOR INVASION AND METASTASIS FACTOR) HOMOLOG"/>
    <property type="match status" value="1"/>
</dbReference>
<dbReference type="InterPro" id="IPR001478">
    <property type="entry name" value="PDZ"/>
</dbReference>
<feature type="compositionally biased region" description="Polar residues" evidence="3">
    <location>
        <begin position="1196"/>
        <end position="1207"/>
    </location>
</feature>
<dbReference type="InterPro" id="IPR001849">
    <property type="entry name" value="PH_domain"/>
</dbReference>
<dbReference type="Pfam" id="PF02196">
    <property type="entry name" value="RBD"/>
    <property type="match status" value="1"/>
</dbReference>
<dbReference type="GO" id="GO:0007264">
    <property type="term" value="P:small GTPase-mediated signal transduction"/>
    <property type="evidence" value="ECO:0007669"/>
    <property type="project" value="InterPro"/>
</dbReference>
<feature type="compositionally biased region" description="Low complexity" evidence="3">
    <location>
        <begin position="591"/>
        <end position="610"/>
    </location>
</feature>
<evidence type="ECO:0000259" key="6">
    <source>
        <dbReference type="PROSITE" id="PS50106"/>
    </source>
</evidence>
<dbReference type="Gene3D" id="2.30.29.30">
    <property type="entry name" value="Pleckstrin-homology domain (PH domain)/Phosphotyrosine-binding domain (PTB)"/>
    <property type="match status" value="2"/>
</dbReference>
<dbReference type="PROSITE" id="PS50003">
    <property type="entry name" value="PH_DOMAIN"/>
    <property type="match status" value="1"/>
</dbReference>
<dbReference type="InterPro" id="IPR036034">
    <property type="entry name" value="PDZ_sf"/>
</dbReference>
<dbReference type="SUPFAM" id="SSF50729">
    <property type="entry name" value="PH domain-like"/>
    <property type="match status" value="2"/>
</dbReference>
<name>A0AAN9TSA3_9HEMI</name>
<dbReference type="InterPro" id="IPR055230">
    <property type="entry name" value="PH_Tiam1/2"/>
</dbReference>
<dbReference type="PROSITE" id="PS00741">
    <property type="entry name" value="DH_1"/>
    <property type="match status" value="1"/>
</dbReference>
<dbReference type="SMART" id="SM00233">
    <property type="entry name" value="PH"/>
    <property type="match status" value="2"/>
</dbReference>
<dbReference type="AlphaFoldDB" id="A0AAN9TSA3"/>
<dbReference type="Gene3D" id="1.20.900.10">
    <property type="entry name" value="Dbl homology (DH) domain"/>
    <property type="match status" value="1"/>
</dbReference>
<keyword evidence="1" id="KW-0344">Guanine-nucleotide releasing factor</keyword>
<dbReference type="SMART" id="SM00455">
    <property type="entry name" value="RBD"/>
    <property type="match status" value="1"/>
</dbReference>
<evidence type="ECO:0000256" key="3">
    <source>
        <dbReference type="SAM" id="MobiDB-lite"/>
    </source>
</evidence>
<dbReference type="Pfam" id="PF00621">
    <property type="entry name" value="RhoGEF"/>
    <property type="match status" value="1"/>
</dbReference>
<feature type="region of interest" description="Disordered" evidence="3">
    <location>
        <begin position="325"/>
        <end position="357"/>
    </location>
</feature>
<dbReference type="Pfam" id="PF00169">
    <property type="entry name" value="PH"/>
    <property type="match status" value="1"/>
</dbReference>
<organism evidence="8 9">
    <name type="scientific">Parthenolecanium corni</name>
    <dbReference type="NCBI Taxonomy" id="536013"/>
    <lineage>
        <taxon>Eukaryota</taxon>
        <taxon>Metazoa</taxon>
        <taxon>Ecdysozoa</taxon>
        <taxon>Arthropoda</taxon>
        <taxon>Hexapoda</taxon>
        <taxon>Insecta</taxon>
        <taxon>Pterygota</taxon>
        <taxon>Neoptera</taxon>
        <taxon>Paraneoptera</taxon>
        <taxon>Hemiptera</taxon>
        <taxon>Sternorrhyncha</taxon>
        <taxon>Coccoidea</taxon>
        <taxon>Coccidae</taxon>
        <taxon>Parthenolecanium</taxon>
    </lineage>
</organism>
<evidence type="ECO:0000259" key="5">
    <source>
        <dbReference type="PROSITE" id="PS50010"/>
    </source>
</evidence>
<reference evidence="8 9" key="1">
    <citation type="submission" date="2024-03" db="EMBL/GenBank/DDBJ databases">
        <title>Adaptation during the transition from Ophiocordyceps entomopathogen to insect associate is accompanied by gene loss and intensified selection.</title>
        <authorList>
            <person name="Ward C.M."/>
            <person name="Onetto C.A."/>
            <person name="Borneman A.R."/>
        </authorList>
    </citation>
    <scope>NUCLEOTIDE SEQUENCE [LARGE SCALE GENOMIC DNA]</scope>
    <source>
        <strain evidence="8">AWRI1</strain>
        <tissue evidence="8">Single Adult Female</tissue>
    </source>
</reference>
<dbReference type="CDD" id="cd00160">
    <property type="entry name" value="RhoGEF"/>
    <property type="match status" value="1"/>
</dbReference>
<protein>
    <submittedName>
        <fullName evidence="8">Uncharacterized protein</fullName>
    </submittedName>
</protein>
<feature type="region of interest" description="Disordered" evidence="3">
    <location>
        <begin position="584"/>
        <end position="628"/>
    </location>
</feature>
<dbReference type="FunFam" id="2.30.29.30:FF:000065">
    <property type="entry name" value="T cell lymphoma invasion and metastasis 1"/>
    <property type="match status" value="1"/>
</dbReference>
<dbReference type="Gene3D" id="6.10.140.680">
    <property type="match status" value="1"/>
</dbReference>
<dbReference type="EMBL" id="JBBCAQ010000003">
    <property type="protein sequence ID" value="KAK7604344.1"/>
    <property type="molecule type" value="Genomic_DNA"/>
</dbReference>
<evidence type="ECO:0000259" key="7">
    <source>
        <dbReference type="PROSITE" id="PS50898"/>
    </source>
</evidence>
<dbReference type="InterPro" id="IPR035899">
    <property type="entry name" value="DBL_dom_sf"/>
</dbReference>
<dbReference type="InterPro" id="IPR001331">
    <property type="entry name" value="GDS_CDC24_CS"/>
</dbReference>
<feature type="compositionally biased region" description="Polar residues" evidence="3">
    <location>
        <begin position="1122"/>
        <end position="1136"/>
    </location>
</feature>
<dbReference type="Pfam" id="PF23014">
    <property type="entry name" value="PH_Tiam1"/>
    <property type="match status" value="1"/>
</dbReference>
<keyword evidence="2" id="KW-0677">Repeat</keyword>
<dbReference type="Proteomes" id="UP001367676">
    <property type="component" value="Unassembled WGS sequence"/>
</dbReference>
<comment type="caution">
    <text evidence="8">The sequence shown here is derived from an EMBL/GenBank/DDBJ whole genome shotgun (WGS) entry which is preliminary data.</text>
</comment>
<feature type="region of interest" description="Disordered" evidence="3">
    <location>
        <begin position="1049"/>
        <end position="1262"/>
    </location>
</feature>
<dbReference type="PROSITE" id="PS50106">
    <property type="entry name" value="PDZ"/>
    <property type="match status" value="1"/>
</dbReference>
<dbReference type="InterPro" id="IPR000219">
    <property type="entry name" value="DH_dom"/>
</dbReference>
<evidence type="ECO:0000313" key="9">
    <source>
        <dbReference type="Proteomes" id="UP001367676"/>
    </source>
</evidence>
<feature type="compositionally biased region" description="Low complexity" evidence="3">
    <location>
        <begin position="1180"/>
        <end position="1195"/>
    </location>
</feature>
<feature type="domain" description="DH" evidence="5">
    <location>
        <begin position="685"/>
        <end position="879"/>
    </location>
</feature>
<feature type="compositionally biased region" description="Basic and acidic residues" evidence="3">
    <location>
        <begin position="1143"/>
        <end position="1155"/>
    </location>
</feature>
<feature type="domain" description="RBD" evidence="7">
    <location>
        <begin position="353"/>
        <end position="420"/>
    </location>
</feature>
<dbReference type="PROSITE" id="PS50010">
    <property type="entry name" value="DH_2"/>
    <property type="match status" value="1"/>
</dbReference>
<dbReference type="SUPFAM" id="SSF48065">
    <property type="entry name" value="DBL homology domain (DH-domain)"/>
    <property type="match status" value="1"/>
</dbReference>
<keyword evidence="9" id="KW-1185">Reference proteome</keyword>
<evidence type="ECO:0000313" key="8">
    <source>
        <dbReference type="EMBL" id="KAK7604344.1"/>
    </source>
</evidence>
<dbReference type="Pfam" id="PF18385">
    <property type="entry name" value="Tiam_CC_Ex"/>
    <property type="match status" value="1"/>
</dbReference>
<dbReference type="Gene3D" id="3.10.20.90">
    <property type="entry name" value="Phosphatidylinositol 3-kinase Catalytic Subunit, Chain A, domain 1"/>
    <property type="match status" value="1"/>
</dbReference>
<dbReference type="InterPro" id="IPR040655">
    <property type="entry name" value="TIAM1_CC-Ex"/>
</dbReference>
<feature type="domain" description="PH" evidence="4">
    <location>
        <begin position="75"/>
        <end position="188"/>
    </location>
</feature>
<dbReference type="InterPro" id="IPR011993">
    <property type="entry name" value="PH-like_dom_sf"/>
</dbReference>
<evidence type="ECO:0000256" key="2">
    <source>
        <dbReference type="ARBA" id="ARBA00022737"/>
    </source>
</evidence>
<feature type="compositionally biased region" description="Basic and acidic residues" evidence="3">
    <location>
        <begin position="1081"/>
        <end position="1097"/>
    </location>
</feature>
<accession>A0AAN9TSA3</accession>
<dbReference type="InterPro" id="IPR043537">
    <property type="entry name" value="Tiam1/Tiam2/Sif"/>
</dbReference>
<feature type="compositionally biased region" description="Low complexity" evidence="3">
    <location>
        <begin position="333"/>
        <end position="347"/>
    </location>
</feature>
<dbReference type="Gene3D" id="2.30.42.10">
    <property type="match status" value="1"/>
</dbReference>
<sequence>MSYESPMIIAYTLQLFASFESNTKQKSTPTQMSDDDRMSLTTAVSDDEDIDESLQNSPYSRARKANSASFNCTGAVRKAGFLSVKKWLLRKKKQIELARKRGWKGYWVCLKGTTLLFYPCDSRERHSPDAAPKHLIIVDGAIMQAIPEHPKRDYIFCLSTAFGDAYLFQAPCQVELENWINGIHSACAAAFARHRGKAGTFHLLSEEVFKAEKALESDHKMKHMAELQISVISDADVKQQLSNQIMQYEENMERLYCEQFRLRCYLSSLQNGELPNPKNLLTHVSRPTKHALNKLGVFTVSSFHAYICARSPSLLNNLLAGRGSTKRRTPMLSRSNSASSRRSLSMSSRDEEKTVKVSLPDNQSTQIYLKDGMTVEEYIACACLRKNLNPMQHFVRVKKRRDMEDHNYFVPHRTDLIETYLNTHEIVEICVKVLYQVELVRSGLDRMWGFSVEAELIENIDRQDELCVWVSRVEEKGIAIVNGLIKGDEIMVINSSIVSDLDMMYIESVLQEELCLCMMMRSSRIEPPSVATTASILRNTDDIESLVCPPPPTDPPVISEEMISDLIVPAPCYNKDQQSEVFEPRHHPVTKKSNVTSTSVATSSQTNAHGHGSHVRSHSHDGGKQPSRAGSLEIENLVKSAGEVTVFCRSPVETERCSPTGSIMSSQSQMHAATTPNKILTDAEKLRKVILELIETERTYVKHLNNLLENYLEPLKNETFLTTAEISVLFGNIVEIINFQHQFLENLNEALAAETHFYEFEHPSQFKNILFSIGSAFLYYVDHFKLYSSFCASHSKAQKILNPNEGNYALQEFLAARNPRQQHSSTLESYLIKPIQRILKYPLLLQQLRNLTDPNSDENLHLIEALKGMEKVAEHINEMQRIHEEYGAIFDHLFRQHQKPIDLSPGDLLYYGGVEWINISDFIGKIKKGLELHAMCFVFKSAVVFLCKERIRHKKKLMSVSTNKGGDVEIIRYQVLIPVTDVQVRTIAKEGEDHFLWELVHMRCHPQRRSERVYLLSNSTNDFRNAFIKTIRQTIRESVRNMSIPANKAATLTATPTPQIPKIPTNEHNAITRTSVSTATDHPEPKPRNENTLKPIDDNTASGSRPPQANQKKKIPPKPPQRRSSTVTATEAQNETNAKKQNKTKEEFDPGTKSEGEDDSQCSTIKEKHRPSLGKTPNHLTLSTASTLSTGSTGSQARLIQSSQHPKNYQPPVVKDLGSPVWKPRDIGESLTLPRKNKTPSTSVDTRTLVRKPNQKNDHQKL</sequence>
<evidence type="ECO:0000256" key="1">
    <source>
        <dbReference type="ARBA" id="ARBA00022658"/>
    </source>
</evidence>
<gene>
    <name evidence="8" type="ORF">V9T40_005530</name>
</gene>
<evidence type="ECO:0000259" key="4">
    <source>
        <dbReference type="PROSITE" id="PS50003"/>
    </source>
</evidence>
<dbReference type="InterPro" id="IPR003116">
    <property type="entry name" value="RBD_dom"/>
</dbReference>
<dbReference type="CDD" id="cd01230">
    <property type="entry name" value="PH1_Tiam1_2"/>
    <property type="match status" value="1"/>
</dbReference>
<dbReference type="GO" id="GO:0005085">
    <property type="term" value="F:guanyl-nucleotide exchange factor activity"/>
    <property type="evidence" value="ECO:0007669"/>
    <property type="project" value="UniProtKB-KW"/>
</dbReference>
<dbReference type="PROSITE" id="PS50898">
    <property type="entry name" value="RBD"/>
    <property type="match status" value="1"/>
</dbReference>
<dbReference type="SUPFAM" id="SSF50156">
    <property type="entry name" value="PDZ domain-like"/>
    <property type="match status" value="1"/>
</dbReference>
<dbReference type="PANTHER" id="PTHR46001:SF3">
    <property type="entry name" value="PROTEIN STILL LIFE, ISOFORM SIF TYPE 1"/>
    <property type="match status" value="1"/>
</dbReference>
<feature type="compositionally biased region" description="Polar residues" evidence="3">
    <location>
        <begin position="1066"/>
        <end position="1080"/>
    </location>
</feature>